<accession>A0A222FKW5</accession>
<sequence length="375" mass="39791">MPARLLSSLLGVCLATPVFALKPMADQQLALVTGQAQGLRLTSEYDARIDSISYIDDDGVGANGSVGSLSLSPVRLFTPTNRPIEIDIEVKQVNGKKAVVFTNRDLPVELRVGSLAINGDSLGGVGQGNFAIANGDALVTRMYAGGDVGSGFTLDVLIPASMSFDAYYEDDGARLTNTLSFSDPRDANGGGLQLSDMTFDLEQDGLRIGVPQVSNGNFNIYNARLGDDVLNSLAFRNISIPDGGYWLIKNAEAANDIGIELDSRLPQGTALQLVYIAGAVGDNYPNAETHEFSADVALLSHLDVNGLRVNVDGERGLVLDFDRNTTTDGISGNLRMSNMVLQRSDRVGASSPVGLGTLDAQIHLSQNSFLQIEGH</sequence>
<dbReference type="EMBL" id="CP022530">
    <property type="protein sequence ID" value="ASP39164.1"/>
    <property type="molecule type" value="Genomic_DNA"/>
</dbReference>
<protein>
    <recommendedName>
        <fullName evidence="2">DUF6160 domain-containing protein</fullName>
    </recommendedName>
</protein>
<dbReference type="Pfam" id="PF19657">
    <property type="entry name" value="DUF6160"/>
    <property type="match status" value="1"/>
</dbReference>
<dbReference type="KEGG" id="bsan:CHH28_10955"/>
<dbReference type="Proteomes" id="UP000202440">
    <property type="component" value="Chromosome"/>
</dbReference>
<evidence type="ECO:0000313" key="3">
    <source>
        <dbReference type="EMBL" id="ASP39164.1"/>
    </source>
</evidence>
<keyword evidence="4" id="KW-1185">Reference proteome</keyword>
<organism evidence="3 4">
    <name type="scientific">Bacterioplanes sanyensis</name>
    <dbReference type="NCBI Taxonomy" id="1249553"/>
    <lineage>
        <taxon>Bacteria</taxon>
        <taxon>Pseudomonadati</taxon>
        <taxon>Pseudomonadota</taxon>
        <taxon>Gammaproteobacteria</taxon>
        <taxon>Oceanospirillales</taxon>
        <taxon>Oceanospirillaceae</taxon>
        <taxon>Bacterioplanes</taxon>
    </lineage>
</organism>
<feature type="domain" description="DUF6160" evidence="2">
    <location>
        <begin position="15"/>
        <end position="73"/>
    </location>
</feature>
<proteinExistence type="predicted"/>
<name>A0A222FKW5_9GAMM</name>
<evidence type="ECO:0000259" key="2">
    <source>
        <dbReference type="Pfam" id="PF19657"/>
    </source>
</evidence>
<dbReference type="InterPro" id="IPR046158">
    <property type="entry name" value="DUF6160"/>
</dbReference>
<evidence type="ECO:0000256" key="1">
    <source>
        <dbReference type="SAM" id="SignalP"/>
    </source>
</evidence>
<reference evidence="3 4" key="1">
    <citation type="submission" date="2017-07" db="EMBL/GenBank/DDBJ databases">
        <title>Annotated genome sequence of Bacterioplanes sanyensis isolated from Red Sea.</title>
        <authorList>
            <person name="Rehman Z.U."/>
        </authorList>
    </citation>
    <scope>NUCLEOTIDE SEQUENCE [LARGE SCALE GENOMIC DNA]</scope>
    <source>
        <strain evidence="3 4">NV9</strain>
    </source>
</reference>
<dbReference type="RefSeq" id="WP_094060344.1">
    <property type="nucleotide sequence ID" value="NZ_CP022530.1"/>
</dbReference>
<keyword evidence="1" id="KW-0732">Signal</keyword>
<feature type="chain" id="PRO_5012171701" description="DUF6160 domain-containing protein" evidence="1">
    <location>
        <begin position="21"/>
        <end position="375"/>
    </location>
</feature>
<feature type="signal peptide" evidence="1">
    <location>
        <begin position="1"/>
        <end position="20"/>
    </location>
</feature>
<gene>
    <name evidence="3" type="ORF">CHH28_10955</name>
</gene>
<dbReference type="AlphaFoldDB" id="A0A222FKW5"/>
<dbReference type="OrthoDB" id="9764669at2"/>
<evidence type="ECO:0000313" key="4">
    <source>
        <dbReference type="Proteomes" id="UP000202440"/>
    </source>
</evidence>